<name>F2IXM5_POLGS</name>
<dbReference type="PATRIC" id="fig|991905.3.peg.3317"/>
<gene>
    <name evidence="1" type="ordered locus">SL003B_3226</name>
</gene>
<dbReference type="eggNOG" id="COG0824">
    <property type="taxonomic scope" value="Bacteria"/>
</dbReference>
<dbReference type="Pfam" id="PF13279">
    <property type="entry name" value="4HBT_2"/>
    <property type="match status" value="1"/>
</dbReference>
<dbReference type="HOGENOM" id="CLU_962362_0_0_5"/>
<dbReference type="EMBL" id="CP002568">
    <property type="protein sequence ID" value="ADZ71648.1"/>
    <property type="molecule type" value="Genomic_DNA"/>
</dbReference>
<organism evidence="1 2">
    <name type="scientific">Polymorphum gilvum (strain LMG 25793 / CGMCC 1.9160 / SL003B-26A1)</name>
    <dbReference type="NCBI Taxonomy" id="991905"/>
    <lineage>
        <taxon>Bacteria</taxon>
        <taxon>Pseudomonadati</taxon>
        <taxon>Pseudomonadota</taxon>
        <taxon>Alphaproteobacteria</taxon>
        <taxon>Rhodobacterales</taxon>
        <taxon>Paracoccaceae</taxon>
        <taxon>Polymorphum</taxon>
    </lineage>
</organism>
<reference evidence="1 2" key="1">
    <citation type="journal article" date="2011" name="J. Bacteriol.">
        <title>Complete genome sequence of Polymorphum gilvum SL003B-26A1T, a crude oil-degrading bacterium from oil-polluted saline soil.</title>
        <authorList>
            <person name="Li S.G."/>
            <person name="Tang Y.Q."/>
            <person name="Nie Y."/>
            <person name="Cai M."/>
            <person name="Wu X.L."/>
        </authorList>
    </citation>
    <scope>NUCLEOTIDE SEQUENCE [LARGE SCALE GENOMIC DNA]</scope>
    <source>
        <strain evidence="2">LMG 25793 / CGMCC 1.9160 / SL003B-26A1</strain>
    </source>
</reference>
<dbReference type="Proteomes" id="UP000008130">
    <property type="component" value="Chromosome"/>
</dbReference>
<proteinExistence type="predicted"/>
<dbReference type="KEGG" id="pgv:SL003B_3226"/>
<sequence>MTIQDTLFSFVNNWECDENYHLNVQFYFSRFDEADRQFRLMTGFSDSLVGPRRVRHVRYHRELTLGTLVTVRSSIAFDGPHVITVVHEMHDASRGVLAATAIDGYTPGADSAKALRSRFKDVQQPMSDEATPRGLSASPATGRATLDGVLAAGAGIVYRATVLPRHLGPDGRADDAFALSCFTDSAPHLWERTPMTHAWLSQHGCGRVAVEMKLTWLSPVKVGEPVVVATGLTGCQNRTFSFRHHMYESRTARPVAVCDVVGLVMDLSARKAVDLPAGAREAISRIKMD</sequence>
<dbReference type="AlphaFoldDB" id="F2IXM5"/>
<keyword evidence="2" id="KW-1185">Reference proteome</keyword>
<dbReference type="SUPFAM" id="SSF54637">
    <property type="entry name" value="Thioesterase/thiol ester dehydrase-isomerase"/>
    <property type="match status" value="2"/>
</dbReference>
<protein>
    <submittedName>
        <fullName evidence="1">Uncharacterized protein</fullName>
    </submittedName>
</protein>
<dbReference type="Gene3D" id="3.10.129.10">
    <property type="entry name" value="Hotdog Thioesterase"/>
    <property type="match status" value="2"/>
</dbReference>
<dbReference type="STRING" id="991905.SL003B_3226"/>
<dbReference type="OrthoDB" id="7597365at2"/>
<dbReference type="InterPro" id="IPR029069">
    <property type="entry name" value="HotDog_dom_sf"/>
</dbReference>
<evidence type="ECO:0000313" key="2">
    <source>
        <dbReference type="Proteomes" id="UP000008130"/>
    </source>
</evidence>
<accession>F2IXM5</accession>
<evidence type="ECO:0000313" key="1">
    <source>
        <dbReference type="EMBL" id="ADZ71648.1"/>
    </source>
</evidence>